<protein>
    <submittedName>
        <fullName evidence="1">Uncharacterized protein</fullName>
    </submittedName>
</protein>
<dbReference type="EMBL" id="JANJQO010000455">
    <property type="protein sequence ID" value="KAJ2977609.1"/>
    <property type="molecule type" value="Genomic_DNA"/>
</dbReference>
<sequence>MELHVVIAGAGIAGLAAAVSLRRAGHRVELYEQSSLNDEIGAAITVPPNASRILLSWGVVPEDWAFVRSEGSTINNPFTMETMFIALGPNTAVEAGGVPMYLAHRVDLHNCLKWLATRPEGPGLPAQIHRRGRVSAYDPSGPSITLQDGRTISADVVVGADGVHSLAAEAVLQRKVAAIAPTTRLIAGWYHTNTIHNFVGLFSEASAQTGREDWQARVDAEEVITRFKDFHPDIVNIIRKANDVRRWPLLYRPPLEKWHRDRLVLVGDAAHPMLPHQGQGGAQSIEDGLALGIALCGTTSKDEICERFKIYETIRRNRASVIQILSNVGMDQAEQLKHEVLPYLAEDKIPTNLETIRDFNFGHDATEASLEAMHRYQPNFALPDDFFDRAVIGAPKTEPSSSDGLKAAPIMSCGVEVHEPGYQTVEIS</sequence>
<evidence type="ECO:0000313" key="2">
    <source>
        <dbReference type="Proteomes" id="UP001143910"/>
    </source>
</evidence>
<comment type="caution">
    <text evidence="1">The sequence shown here is derived from an EMBL/GenBank/DDBJ whole genome shotgun (WGS) entry which is preliminary data.</text>
</comment>
<dbReference type="Proteomes" id="UP001143910">
    <property type="component" value="Unassembled WGS sequence"/>
</dbReference>
<accession>A0ACC1NEY1</accession>
<organism evidence="1 2">
    <name type="scientific">Zarea fungicola</name>
    <dbReference type="NCBI Taxonomy" id="93591"/>
    <lineage>
        <taxon>Eukaryota</taxon>
        <taxon>Fungi</taxon>
        <taxon>Dikarya</taxon>
        <taxon>Ascomycota</taxon>
        <taxon>Pezizomycotina</taxon>
        <taxon>Sordariomycetes</taxon>
        <taxon>Hypocreomycetidae</taxon>
        <taxon>Hypocreales</taxon>
        <taxon>Cordycipitaceae</taxon>
        <taxon>Zarea</taxon>
    </lineage>
</organism>
<reference evidence="1" key="1">
    <citation type="submission" date="2022-08" db="EMBL/GenBank/DDBJ databases">
        <title>Genome Sequence of Lecanicillium fungicola.</title>
        <authorList>
            <person name="Buettner E."/>
        </authorList>
    </citation>
    <scope>NUCLEOTIDE SEQUENCE</scope>
    <source>
        <strain evidence="1">Babe33</strain>
    </source>
</reference>
<evidence type="ECO:0000313" key="1">
    <source>
        <dbReference type="EMBL" id="KAJ2977609.1"/>
    </source>
</evidence>
<proteinExistence type="predicted"/>
<keyword evidence="2" id="KW-1185">Reference proteome</keyword>
<gene>
    <name evidence="1" type="ORF">NQ176_g4271</name>
</gene>
<name>A0ACC1NEY1_9HYPO</name>